<accession>A0A1I2EPL1</accession>
<name>A0A1I2EPL1_9BACI</name>
<dbReference type="Pfam" id="PF08827">
    <property type="entry name" value="DUF1805"/>
    <property type="match status" value="1"/>
</dbReference>
<protein>
    <submittedName>
        <fullName evidence="1">Uncharacterized protein YunC, DUF1805 family</fullName>
    </submittedName>
</protein>
<sequence length="100" mass="11039">MMRMEPLLLQDKMFKCMTIELPETTLLIVSGSKGYIMCGALDIDVLNTKWPKRKIAAARALGVRTMEQLLDAPLESVTKAAEELGVVKGMSGREALLRMA</sequence>
<proteinExistence type="predicted"/>
<dbReference type="RefSeq" id="WP_091662890.1">
    <property type="nucleotide sequence ID" value="NZ_FONT01000006.1"/>
</dbReference>
<dbReference type="InterPro" id="IPR014931">
    <property type="entry name" value="DUF1805"/>
</dbReference>
<dbReference type="Proteomes" id="UP000199516">
    <property type="component" value="Unassembled WGS sequence"/>
</dbReference>
<dbReference type="EMBL" id="FONT01000006">
    <property type="protein sequence ID" value="SFE94567.1"/>
    <property type="molecule type" value="Genomic_DNA"/>
</dbReference>
<dbReference type="OrthoDB" id="2641826at2"/>
<evidence type="ECO:0000313" key="2">
    <source>
        <dbReference type="Proteomes" id="UP000199516"/>
    </source>
</evidence>
<keyword evidence="2" id="KW-1185">Reference proteome</keyword>
<evidence type="ECO:0000313" key="1">
    <source>
        <dbReference type="EMBL" id="SFE94567.1"/>
    </source>
</evidence>
<dbReference type="STRING" id="930128.SAMN05192532_106150"/>
<gene>
    <name evidence="1" type="ORF">SAMN05192532_106150</name>
</gene>
<dbReference type="InterPro" id="IPR036493">
    <property type="entry name" value="YunC_sf"/>
</dbReference>
<dbReference type="Gene3D" id="3.30.1980.10">
    <property type="entry name" value="Hypothetical protein YunC"/>
    <property type="match status" value="1"/>
</dbReference>
<reference evidence="1 2" key="1">
    <citation type="submission" date="2016-10" db="EMBL/GenBank/DDBJ databases">
        <authorList>
            <person name="de Groot N.N."/>
        </authorList>
    </citation>
    <scope>NUCLEOTIDE SEQUENCE [LARGE SCALE GENOMIC DNA]</scope>
    <source>
        <strain evidence="1 2">DSM 23995</strain>
    </source>
</reference>
<dbReference type="SUPFAM" id="SSF102891">
    <property type="entry name" value="Hypothetical protein Ta1206"/>
    <property type="match status" value="1"/>
</dbReference>
<organism evidence="1 2">
    <name type="scientific">Alteribacillus iranensis</name>
    <dbReference type="NCBI Taxonomy" id="930128"/>
    <lineage>
        <taxon>Bacteria</taxon>
        <taxon>Bacillati</taxon>
        <taxon>Bacillota</taxon>
        <taxon>Bacilli</taxon>
        <taxon>Bacillales</taxon>
        <taxon>Bacillaceae</taxon>
        <taxon>Alteribacillus</taxon>
    </lineage>
</organism>
<dbReference type="AlphaFoldDB" id="A0A1I2EPL1"/>